<proteinExistence type="predicted"/>
<dbReference type="AlphaFoldDB" id="A0A655E1G3"/>
<evidence type="ECO:0000313" key="2">
    <source>
        <dbReference type="EMBL" id="CNU99117.1"/>
    </source>
</evidence>
<evidence type="ECO:0000313" key="6">
    <source>
        <dbReference type="Proteomes" id="UP000041314"/>
    </source>
</evidence>
<keyword evidence="1" id="KW-1133">Transmembrane helix</keyword>
<name>A0A655E1G3_SALET</name>
<dbReference type="Proteomes" id="UP000041314">
    <property type="component" value="Unassembled WGS sequence"/>
</dbReference>
<evidence type="ECO:0000313" key="3">
    <source>
        <dbReference type="EMBL" id="CNV19295.1"/>
    </source>
</evidence>
<dbReference type="Proteomes" id="UP000039541">
    <property type="component" value="Unassembled WGS sequence"/>
</dbReference>
<keyword evidence="1" id="KW-0812">Transmembrane</keyword>
<evidence type="ECO:0000313" key="4">
    <source>
        <dbReference type="EMBL" id="CNV20381.1"/>
    </source>
</evidence>
<sequence>MIVTVAACQIGDNYRIIRPLMPAINIGVLLILAILLVAQVDVKVAIRQRFIGGAVGDGDLHVDLFAHLHFRRVDR</sequence>
<evidence type="ECO:0000256" key="1">
    <source>
        <dbReference type="SAM" id="Phobius"/>
    </source>
</evidence>
<protein>
    <submittedName>
        <fullName evidence="2">Uncharacterized protein</fullName>
    </submittedName>
</protein>
<dbReference type="EMBL" id="CQPD01000051">
    <property type="protein sequence ID" value="CNU99117.1"/>
    <property type="molecule type" value="Genomic_DNA"/>
</dbReference>
<evidence type="ECO:0000313" key="7">
    <source>
        <dbReference type="Proteomes" id="UP000042394"/>
    </source>
</evidence>
<dbReference type="Proteomes" id="UP000042394">
    <property type="component" value="Unassembled WGS sequence"/>
</dbReference>
<organism evidence="2 7">
    <name type="scientific">Salmonella enterica subsp. enterica serovar Bovismorbificans</name>
    <dbReference type="NCBI Taxonomy" id="58097"/>
    <lineage>
        <taxon>Bacteria</taxon>
        <taxon>Pseudomonadati</taxon>
        <taxon>Pseudomonadota</taxon>
        <taxon>Gammaproteobacteria</taxon>
        <taxon>Enterobacterales</taxon>
        <taxon>Enterobacteriaceae</taxon>
        <taxon>Salmonella</taxon>
    </lineage>
</organism>
<evidence type="ECO:0000313" key="5">
    <source>
        <dbReference type="Proteomes" id="UP000039541"/>
    </source>
</evidence>
<gene>
    <name evidence="4" type="ORF">ERS008198_04644</name>
    <name evidence="3" type="ORF">ERS008202_04566</name>
    <name evidence="2" type="ORF">ERS008207_03995</name>
</gene>
<accession>A0A655E1G3</accession>
<reference evidence="5 6" key="1">
    <citation type="submission" date="2015-03" db="EMBL/GenBank/DDBJ databases">
        <authorList>
            <consortium name="Pathogen Informatics"/>
        </authorList>
    </citation>
    <scope>NUCLEOTIDE SEQUENCE [LARGE SCALE GENOMIC DNA]</scope>
    <source>
        <strain evidence="3 5">3476</strain>
        <strain evidence="4 6">A1104</strain>
        <strain evidence="2 7">D4891</strain>
    </source>
</reference>
<feature type="transmembrane region" description="Helical" evidence="1">
    <location>
        <begin position="20"/>
        <end position="40"/>
    </location>
</feature>
<dbReference type="EMBL" id="CQPC01000099">
    <property type="protein sequence ID" value="CNV19295.1"/>
    <property type="molecule type" value="Genomic_DNA"/>
</dbReference>
<dbReference type="EMBL" id="CQPA01000068">
    <property type="protein sequence ID" value="CNV20381.1"/>
    <property type="molecule type" value="Genomic_DNA"/>
</dbReference>
<keyword evidence="1" id="KW-0472">Membrane</keyword>